<reference evidence="1 2" key="1">
    <citation type="submission" date="2018-03" db="EMBL/GenBank/DDBJ databases">
        <title>Genome sequencing of Phreatobacter sp.</title>
        <authorList>
            <person name="Kim S.-J."/>
            <person name="Heo J."/>
            <person name="Kwon S.-W."/>
        </authorList>
    </citation>
    <scope>NUCLEOTIDE SEQUENCE [LARGE SCALE GENOMIC DNA]</scope>
    <source>
        <strain evidence="1 2">S-12</strain>
    </source>
</reference>
<dbReference type="InterPro" id="IPR010064">
    <property type="entry name" value="HK97-gp10_tail"/>
</dbReference>
<keyword evidence="2" id="KW-1185">Reference proteome</keyword>
<accession>A0A2S0N6X7</accession>
<dbReference type="Pfam" id="PF04883">
    <property type="entry name" value="HK97-gp10_like"/>
    <property type="match status" value="1"/>
</dbReference>
<dbReference type="KEGG" id="phr:C6569_01845"/>
<evidence type="ECO:0008006" key="3">
    <source>
        <dbReference type="Google" id="ProtNLM"/>
    </source>
</evidence>
<name>A0A2S0N6X7_9HYPH</name>
<proteinExistence type="predicted"/>
<gene>
    <name evidence="1" type="ORF">C6569_01845</name>
</gene>
<sequence>MSDQLARLNRRLAAIPVAVREAVKPALETSANEMAEAMRKLAPEDTGALKDSITVTPGGATTPAYSQPGGSQKVPENAVAITAGNSDVRYPHLVEYGTEHTPPQSFFWSAFRLYRQRAQRRINRAIGKAVREGWTK</sequence>
<dbReference type="RefSeq" id="WP_106747240.1">
    <property type="nucleotide sequence ID" value="NZ_CP027668.1"/>
</dbReference>
<dbReference type="EMBL" id="CP027668">
    <property type="protein sequence ID" value="AVO43910.1"/>
    <property type="molecule type" value="Genomic_DNA"/>
</dbReference>
<organism evidence="1 2">
    <name type="scientific">Phreatobacter cathodiphilus</name>
    <dbReference type="NCBI Taxonomy" id="1868589"/>
    <lineage>
        <taxon>Bacteria</taxon>
        <taxon>Pseudomonadati</taxon>
        <taxon>Pseudomonadota</taxon>
        <taxon>Alphaproteobacteria</taxon>
        <taxon>Hyphomicrobiales</taxon>
        <taxon>Phreatobacteraceae</taxon>
        <taxon>Phreatobacter</taxon>
    </lineage>
</organism>
<dbReference type="Proteomes" id="UP000237889">
    <property type="component" value="Chromosome"/>
</dbReference>
<dbReference type="OrthoDB" id="8480914at2"/>
<dbReference type="AlphaFoldDB" id="A0A2S0N6X7"/>
<dbReference type="NCBIfam" id="TIGR01725">
    <property type="entry name" value="phge_HK97_gp10"/>
    <property type="match status" value="1"/>
</dbReference>
<protein>
    <recommendedName>
        <fullName evidence="3">HK97 gp10 family phage protein</fullName>
    </recommendedName>
</protein>
<evidence type="ECO:0000313" key="1">
    <source>
        <dbReference type="EMBL" id="AVO43910.1"/>
    </source>
</evidence>
<evidence type="ECO:0000313" key="2">
    <source>
        <dbReference type="Proteomes" id="UP000237889"/>
    </source>
</evidence>